<feature type="transmembrane region" description="Helical" evidence="1">
    <location>
        <begin position="73"/>
        <end position="96"/>
    </location>
</feature>
<dbReference type="EMBL" id="SNSC02000013">
    <property type="protein sequence ID" value="TID18697.1"/>
    <property type="molecule type" value="Genomic_DNA"/>
</dbReference>
<dbReference type="AlphaFoldDB" id="A0A4Z1NVN0"/>
<comment type="caution">
    <text evidence="2">The sequence shown here is derived from an EMBL/GenBank/DDBJ whole genome shotgun (WGS) entry which is preliminary data.</text>
</comment>
<keyword evidence="1" id="KW-1133">Transmembrane helix</keyword>
<keyword evidence="3" id="KW-1185">Reference proteome</keyword>
<accession>A0A4Z1NVN0</accession>
<gene>
    <name evidence="2" type="ORF">E6O75_ATG05818</name>
</gene>
<name>A0A4Z1NVN0_9PEZI</name>
<sequence length="106" mass="11422">MDTEPHPRPVIVSPIIYCGQRRCGHSGHALLVFLPIPNLLFDGISDFCPPVASVIRTITMVEFCGSSEQPNKVFSLGGLVLFTTAKAFSLGGLVLFTTAKAHPIKQ</sequence>
<organism evidence="2 3">
    <name type="scientific">Venturia nashicola</name>
    <dbReference type="NCBI Taxonomy" id="86259"/>
    <lineage>
        <taxon>Eukaryota</taxon>
        <taxon>Fungi</taxon>
        <taxon>Dikarya</taxon>
        <taxon>Ascomycota</taxon>
        <taxon>Pezizomycotina</taxon>
        <taxon>Dothideomycetes</taxon>
        <taxon>Pleosporomycetidae</taxon>
        <taxon>Venturiales</taxon>
        <taxon>Venturiaceae</taxon>
        <taxon>Venturia</taxon>
    </lineage>
</organism>
<reference evidence="2 3" key="1">
    <citation type="submission" date="2019-04" db="EMBL/GenBank/DDBJ databases">
        <title>High contiguity whole genome sequence and gene annotation resource for two Venturia nashicola isolates.</title>
        <authorList>
            <person name="Prokchorchik M."/>
            <person name="Won K."/>
            <person name="Lee Y."/>
            <person name="Choi E.D."/>
            <person name="Segonzac C."/>
            <person name="Sohn K.H."/>
        </authorList>
    </citation>
    <scope>NUCLEOTIDE SEQUENCE [LARGE SCALE GENOMIC DNA]</scope>
    <source>
        <strain evidence="2 3">PRI2</strain>
    </source>
</reference>
<evidence type="ECO:0000313" key="3">
    <source>
        <dbReference type="Proteomes" id="UP000298493"/>
    </source>
</evidence>
<proteinExistence type="predicted"/>
<dbReference type="Proteomes" id="UP000298493">
    <property type="component" value="Unassembled WGS sequence"/>
</dbReference>
<evidence type="ECO:0000256" key="1">
    <source>
        <dbReference type="SAM" id="Phobius"/>
    </source>
</evidence>
<protein>
    <submittedName>
        <fullName evidence="2">Uncharacterized protein</fullName>
    </submittedName>
</protein>
<keyword evidence="1" id="KW-0812">Transmembrane</keyword>
<keyword evidence="1" id="KW-0472">Membrane</keyword>
<evidence type="ECO:0000313" key="2">
    <source>
        <dbReference type="EMBL" id="TID18697.1"/>
    </source>
</evidence>